<keyword evidence="6 8" id="KW-0472">Membrane</keyword>
<dbReference type="PRINTS" id="PR00783">
    <property type="entry name" value="MINTRINSICP"/>
</dbReference>
<dbReference type="Proteomes" id="UP001610335">
    <property type="component" value="Unassembled WGS sequence"/>
</dbReference>
<evidence type="ECO:0000256" key="7">
    <source>
        <dbReference type="RuleBase" id="RU000477"/>
    </source>
</evidence>
<dbReference type="PANTHER" id="PTHR43829:SF24">
    <property type="entry name" value="MIP AQUAPORIN (EUROFUNG)"/>
    <property type="match status" value="1"/>
</dbReference>
<dbReference type="PANTHER" id="PTHR43829">
    <property type="entry name" value="AQUAPORIN OR AQUAGLYCEROPORIN RELATED"/>
    <property type="match status" value="1"/>
</dbReference>
<accession>A0ABR4HR15</accession>
<keyword evidence="3 7" id="KW-0813">Transport</keyword>
<evidence type="ECO:0000256" key="2">
    <source>
        <dbReference type="ARBA" id="ARBA00006175"/>
    </source>
</evidence>
<protein>
    <submittedName>
        <fullName evidence="9">Aquaporin-like protein</fullName>
    </submittedName>
</protein>
<evidence type="ECO:0000313" key="9">
    <source>
        <dbReference type="EMBL" id="KAL2817930.1"/>
    </source>
</evidence>
<dbReference type="EMBL" id="JBFXLS010000088">
    <property type="protein sequence ID" value="KAL2817930.1"/>
    <property type="molecule type" value="Genomic_DNA"/>
</dbReference>
<evidence type="ECO:0000256" key="8">
    <source>
        <dbReference type="SAM" id="Phobius"/>
    </source>
</evidence>
<comment type="subcellular location">
    <subcellularLocation>
        <location evidence="1">Membrane</location>
        <topology evidence="1">Multi-pass membrane protein</topology>
    </subcellularLocation>
</comment>
<dbReference type="InterPro" id="IPR050363">
    <property type="entry name" value="MIP/Aquaporin"/>
</dbReference>
<feature type="transmembrane region" description="Helical" evidence="8">
    <location>
        <begin position="118"/>
        <end position="143"/>
    </location>
</feature>
<feature type="transmembrane region" description="Helical" evidence="8">
    <location>
        <begin position="155"/>
        <end position="173"/>
    </location>
</feature>
<comment type="similarity">
    <text evidence="2 7">Belongs to the MIP/aquaporin (TC 1.A.8) family.</text>
</comment>
<dbReference type="InterPro" id="IPR022357">
    <property type="entry name" value="MIP_CS"/>
</dbReference>
<dbReference type="InterPro" id="IPR023271">
    <property type="entry name" value="Aquaporin-like"/>
</dbReference>
<evidence type="ECO:0000256" key="5">
    <source>
        <dbReference type="ARBA" id="ARBA00022989"/>
    </source>
</evidence>
<dbReference type="Pfam" id="PF00230">
    <property type="entry name" value="MIP"/>
    <property type="match status" value="1"/>
</dbReference>
<sequence length="195" mass="20599">MAFGMCATLSTYTSQNQAGYYATVAPAWELSFMTAIYLAGGISGGHLNPAVTLTMSFWRGFPTRKCATYILAQVIGGITARGIAYAIYHDSIVQSAVLNNVSQAKSPARQAMITAPKVFVHPVLAFFTGFLGTAILMGVIMALRDDTNAPPGARMQAFVIGILITVLILALAYTRGGCFNPARDFGGCLVAVMAS</sequence>
<dbReference type="InterPro" id="IPR000425">
    <property type="entry name" value="MIP"/>
</dbReference>
<dbReference type="SUPFAM" id="SSF81338">
    <property type="entry name" value="Aquaporin-like"/>
    <property type="match status" value="1"/>
</dbReference>
<organism evidence="9 10">
    <name type="scientific">Aspergillus cavernicola</name>
    <dbReference type="NCBI Taxonomy" id="176166"/>
    <lineage>
        <taxon>Eukaryota</taxon>
        <taxon>Fungi</taxon>
        <taxon>Dikarya</taxon>
        <taxon>Ascomycota</taxon>
        <taxon>Pezizomycotina</taxon>
        <taxon>Eurotiomycetes</taxon>
        <taxon>Eurotiomycetidae</taxon>
        <taxon>Eurotiales</taxon>
        <taxon>Aspergillaceae</taxon>
        <taxon>Aspergillus</taxon>
        <taxon>Aspergillus subgen. Nidulantes</taxon>
    </lineage>
</organism>
<evidence type="ECO:0000256" key="3">
    <source>
        <dbReference type="ARBA" id="ARBA00022448"/>
    </source>
</evidence>
<evidence type="ECO:0000256" key="6">
    <source>
        <dbReference type="ARBA" id="ARBA00023136"/>
    </source>
</evidence>
<dbReference type="PROSITE" id="PS00221">
    <property type="entry name" value="MIP"/>
    <property type="match status" value="1"/>
</dbReference>
<evidence type="ECO:0000313" key="10">
    <source>
        <dbReference type="Proteomes" id="UP001610335"/>
    </source>
</evidence>
<keyword evidence="10" id="KW-1185">Reference proteome</keyword>
<proteinExistence type="inferred from homology"/>
<dbReference type="Gene3D" id="1.20.1080.10">
    <property type="entry name" value="Glycerol uptake facilitator protein"/>
    <property type="match status" value="1"/>
</dbReference>
<reference evidence="9 10" key="1">
    <citation type="submission" date="2024-07" db="EMBL/GenBank/DDBJ databases">
        <title>Section-level genome sequencing and comparative genomics of Aspergillus sections Usti and Cavernicolus.</title>
        <authorList>
            <consortium name="Lawrence Berkeley National Laboratory"/>
            <person name="Nybo J.L."/>
            <person name="Vesth T.C."/>
            <person name="Theobald S."/>
            <person name="Frisvad J.C."/>
            <person name="Larsen T.O."/>
            <person name="Kjaerboelling I."/>
            <person name="Rothschild-Mancinelli K."/>
            <person name="Lyhne E.K."/>
            <person name="Kogle M.E."/>
            <person name="Barry K."/>
            <person name="Clum A."/>
            <person name="Na H."/>
            <person name="Ledsgaard L."/>
            <person name="Lin J."/>
            <person name="Lipzen A."/>
            <person name="Kuo A."/>
            <person name="Riley R."/>
            <person name="Mondo S."/>
            <person name="LaButti K."/>
            <person name="Haridas S."/>
            <person name="Pangalinan J."/>
            <person name="Salamov A.A."/>
            <person name="Simmons B.A."/>
            <person name="Magnuson J.K."/>
            <person name="Chen J."/>
            <person name="Drula E."/>
            <person name="Henrissat B."/>
            <person name="Wiebenga A."/>
            <person name="Lubbers R.J."/>
            <person name="Gomes A.C."/>
            <person name="Makela M.R."/>
            <person name="Stajich J."/>
            <person name="Grigoriev I.V."/>
            <person name="Mortensen U.H."/>
            <person name="De vries R.P."/>
            <person name="Baker S.E."/>
            <person name="Andersen M.R."/>
        </authorList>
    </citation>
    <scope>NUCLEOTIDE SEQUENCE [LARGE SCALE GENOMIC DNA]</scope>
    <source>
        <strain evidence="9 10">CBS 600.67</strain>
    </source>
</reference>
<evidence type="ECO:0000256" key="4">
    <source>
        <dbReference type="ARBA" id="ARBA00022692"/>
    </source>
</evidence>
<name>A0ABR4HR15_9EURO</name>
<evidence type="ECO:0000256" key="1">
    <source>
        <dbReference type="ARBA" id="ARBA00004141"/>
    </source>
</evidence>
<comment type="caution">
    <text evidence="9">The sequence shown here is derived from an EMBL/GenBank/DDBJ whole genome shotgun (WGS) entry which is preliminary data.</text>
</comment>
<keyword evidence="5 8" id="KW-1133">Transmembrane helix</keyword>
<gene>
    <name evidence="9" type="ORF">BDW59DRAFT_165751</name>
</gene>
<keyword evidence="4 7" id="KW-0812">Transmembrane</keyword>